<dbReference type="InterPro" id="IPR013860">
    <property type="entry name" value="AreA_GATA"/>
</dbReference>
<feature type="compositionally biased region" description="Basic and acidic residues" evidence="1">
    <location>
        <begin position="159"/>
        <end position="174"/>
    </location>
</feature>
<sequence length="476" mass="52220">MLDSHPVNHFLQNSFQGNKSFIAFSNLGDVDALTKTWKVCTKVAGFLEQGQRLENLSWRLWHLQNLMVDTDNAKSKREFKKLSKCMSDKLDKEKGRSIEELEAPGFKRNHSTDIIRQRAAEKERTREANQNTRPGTIKRMQFTFSVDQPSQPASALPVKKPDFKPSAEFKDNATRRGRPSTRSTATEDSDATMAPATDSKDSKDPPLTQRGRKPSVSMTELPAPDTSSDFASLRFPSLFSNDFGPSALLFPTPSLANGMSYGEGTRNSTSGSDHFGIVRPTIELPLDELLMESSDSPGAWSTALSNADSRQQDLGEQRDQDVEMKPATDNYGDGMASFAFSRLQTRQQDAAPQTVAPSKLGSAATNSPATSCNADGDRQILCLAITSSRRITKDCQLTSRVQSAGQGADLAPLVNFYSKLPKGPAPRPTSGGLKGRFFDGKNASASPIVVTIFALFGLGYTIDYQMHLKHHKNHPH</sequence>
<feature type="compositionally biased region" description="Polar residues" evidence="1">
    <location>
        <begin position="142"/>
        <end position="153"/>
    </location>
</feature>
<dbReference type="GO" id="GO:0046933">
    <property type="term" value="F:proton-transporting ATP synthase activity, rotational mechanism"/>
    <property type="evidence" value="ECO:0007669"/>
    <property type="project" value="TreeGrafter"/>
</dbReference>
<proteinExistence type="predicted"/>
<feature type="region of interest" description="Disordered" evidence="1">
    <location>
        <begin position="345"/>
        <end position="370"/>
    </location>
</feature>
<dbReference type="AlphaFoldDB" id="A0A4Y9ZN79"/>
<dbReference type="InterPro" id="IPR019727">
    <property type="entry name" value="ATP_synth_F0_fsu_mt_fun"/>
</dbReference>
<dbReference type="PANTHER" id="PTHR28161:SF1">
    <property type="entry name" value="ATP SYNTHASE SUBUNIT F, MITOCHONDRIAL"/>
    <property type="match status" value="1"/>
</dbReference>
<dbReference type="Proteomes" id="UP000298061">
    <property type="component" value="Unassembled WGS sequence"/>
</dbReference>
<dbReference type="EMBL" id="SFCI01001463">
    <property type="protein sequence ID" value="TFY75710.1"/>
    <property type="molecule type" value="Genomic_DNA"/>
</dbReference>
<reference evidence="4 5" key="1">
    <citation type="submission" date="2019-02" db="EMBL/GenBank/DDBJ databases">
        <title>Genome sequencing of the rare red list fungi Hericium alpestre (H. flagellum).</title>
        <authorList>
            <person name="Buettner E."/>
            <person name="Kellner H."/>
        </authorList>
    </citation>
    <scope>NUCLEOTIDE SEQUENCE [LARGE SCALE GENOMIC DNA]</scope>
    <source>
        <strain evidence="4 5">DSM 108284</strain>
    </source>
</reference>
<organism evidence="4 5">
    <name type="scientific">Hericium alpestre</name>
    <dbReference type="NCBI Taxonomy" id="135208"/>
    <lineage>
        <taxon>Eukaryota</taxon>
        <taxon>Fungi</taxon>
        <taxon>Dikarya</taxon>
        <taxon>Basidiomycota</taxon>
        <taxon>Agaricomycotina</taxon>
        <taxon>Agaricomycetes</taxon>
        <taxon>Russulales</taxon>
        <taxon>Hericiaceae</taxon>
        <taxon>Hericium</taxon>
    </lineage>
</organism>
<feature type="transmembrane region" description="Helical" evidence="2">
    <location>
        <begin position="444"/>
        <end position="462"/>
    </location>
</feature>
<dbReference type="STRING" id="135208.A0A4Y9ZN79"/>
<accession>A0A4Y9ZN79</accession>
<feature type="region of interest" description="Disordered" evidence="1">
    <location>
        <begin position="293"/>
        <end position="331"/>
    </location>
</feature>
<keyword evidence="5" id="KW-1185">Reference proteome</keyword>
<evidence type="ECO:0000259" key="3">
    <source>
        <dbReference type="Pfam" id="PF08550"/>
    </source>
</evidence>
<evidence type="ECO:0000313" key="4">
    <source>
        <dbReference type="EMBL" id="TFY75710.1"/>
    </source>
</evidence>
<name>A0A4Y9ZN79_9AGAM</name>
<dbReference type="OrthoDB" id="515401at2759"/>
<feature type="compositionally biased region" description="Basic and acidic residues" evidence="1">
    <location>
        <begin position="310"/>
        <end position="326"/>
    </location>
</feature>
<dbReference type="PANTHER" id="PTHR28161">
    <property type="entry name" value="ATP SYNTHASE SUBUNIT F, MITOCHONDRIAL"/>
    <property type="match status" value="1"/>
</dbReference>
<feature type="domain" description="Nitrogen regulatory protein areA GATA-like" evidence="3">
    <location>
        <begin position="37"/>
        <end position="62"/>
    </location>
</feature>
<evidence type="ECO:0000256" key="2">
    <source>
        <dbReference type="SAM" id="Phobius"/>
    </source>
</evidence>
<keyword evidence="2" id="KW-0472">Membrane</keyword>
<keyword evidence="2" id="KW-1133">Transmembrane helix</keyword>
<evidence type="ECO:0000313" key="5">
    <source>
        <dbReference type="Proteomes" id="UP000298061"/>
    </source>
</evidence>
<keyword evidence="2" id="KW-0812">Transmembrane</keyword>
<feature type="compositionally biased region" description="Basic and acidic residues" evidence="1">
    <location>
        <begin position="110"/>
        <end position="127"/>
    </location>
</feature>
<evidence type="ECO:0000256" key="1">
    <source>
        <dbReference type="SAM" id="MobiDB-lite"/>
    </source>
</evidence>
<gene>
    <name evidence="4" type="ORF">EWM64_g8304</name>
</gene>
<dbReference type="Pfam" id="PF10791">
    <property type="entry name" value="F1F0-ATPsyn_F"/>
    <property type="match status" value="1"/>
</dbReference>
<protein>
    <recommendedName>
        <fullName evidence="3">Nitrogen regulatory protein areA GATA-like domain-containing protein</fullName>
    </recommendedName>
</protein>
<feature type="region of interest" description="Disordered" evidence="1">
    <location>
        <begin position="102"/>
        <end position="227"/>
    </location>
</feature>
<dbReference type="Pfam" id="PF08550">
    <property type="entry name" value="GATA_AreA"/>
    <property type="match status" value="1"/>
</dbReference>
<comment type="caution">
    <text evidence="4">The sequence shown here is derived from an EMBL/GenBank/DDBJ whole genome shotgun (WGS) entry which is preliminary data.</text>
</comment>